<dbReference type="GO" id="GO:0071949">
    <property type="term" value="F:FAD binding"/>
    <property type="evidence" value="ECO:0007669"/>
    <property type="project" value="InterPro"/>
</dbReference>
<keyword evidence="3" id="KW-0285">Flavoprotein</keyword>
<dbReference type="SUPFAM" id="SSF52833">
    <property type="entry name" value="Thioredoxin-like"/>
    <property type="match status" value="1"/>
</dbReference>
<gene>
    <name evidence="8" type="ORF">BD310DRAFT_1037449</name>
</gene>
<dbReference type="Pfam" id="PF01494">
    <property type="entry name" value="FAD_binding_3"/>
    <property type="match status" value="1"/>
</dbReference>
<organism evidence="8 9">
    <name type="scientific">Dichomitus squalens</name>
    <dbReference type="NCBI Taxonomy" id="114155"/>
    <lineage>
        <taxon>Eukaryota</taxon>
        <taxon>Fungi</taxon>
        <taxon>Dikarya</taxon>
        <taxon>Basidiomycota</taxon>
        <taxon>Agaricomycotina</taxon>
        <taxon>Agaricomycetes</taxon>
        <taxon>Polyporales</taxon>
        <taxon>Polyporaceae</taxon>
        <taxon>Dichomitus</taxon>
    </lineage>
</organism>
<protein>
    <submittedName>
        <fullName evidence="8">FAD binding domain-containing protein</fullName>
    </submittedName>
</protein>
<dbReference type="InterPro" id="IPR038220">
    <property type="entry name" value="PHOX_C_sf"/>
</dbReference>
<sequence>MTDTSRILPVLVVGAGPTGLAAALTLAQNGVPVRIIDKEEAFHATSRGAGIHPRSVEIFHFLGVLNDARKFHRDLPPFQSYKLPGGTEVLKRWHLFDKFESSPDRPWDAMTISQYYTEGVFRDHLAKHGIHVELRTEPVSMEQDDEGVSVTLKRVDGDGKEQTESVRAAGKIEGLSDLSGITRKQIGATFEGETKDADGSVYADAVIEGLSSELWHLWSTPGKMLIGARPKLEPNAFHVTIFSRDFDPVEMVDQQKFVDFFHQTTGRKDLHFKEITALTYWKPKMRMVNKLQEGRIFIAGDAAHIHSPSGGQGLNTSIQDSFNLAWKLALVYKGLASPDLLGTYPVERLPVIAQMLATTSNLYTHLIPKKEDSQATTVQDQDPKKAGFMQWRNTALYQLDINYRWSPITVDAHGKDGLSEDDLKARAYEGYPGGDVRAGDRAPQAPALVGADGLEKTLFDLLKPTYHTVLVFSPQGGAAEIVKAAQEYPVGTVHTVVLGKDAVPQPIDSAESYHDKEGHAYRAYHVDGGEVTVVVVRPDGYVGAVVHDVDGLRTYLAKIFRVL</sequence>
<evidence type="ECO:0000259" key="6">
    <source>
        <dbReference type="Pfam" id="PF01494"/>
    </source>
</evidence>
<evidence type="ECO:0000256" key="2">
    <source>
        <dbReference type="ARBA" id="ARBA00007801"/>
    </source>
</evidence>
<evidence type="ECO:0000256" key="5">
    <source>
        <dbReference type="ARBA" id="ARBA00023002"/>
    </source>
</evidence>
<evidence type="ECO:0000256" key="4">
    <source>
        <dbReference type="ARBA" id="ARBA00022827"/>
    </source>
</evidence>
<keyword evidence="9" id="KW-1185">Reference proteome</keyword>
<dbReference type="GO" id="GO:0016709">
    <property type="term" value="F:oxidoreductase activity, acting on paired donors, with incorporation or reduction of molecular oxygen, NAD(P)H as one donor, and incorporation of one atom of oxygen"/>
    <property type="evidence" value="ECO:0007669"/>
    <property type="project" value="UniProtKB-ARBA"/>
</dbReference>
<dbReference type="Gene3D" id="3.50.50.60">
    <property type="entry name" value="FAD/NAD(P)-binding domain"/>
    <property type="match status" value="1"/>
</dbReference>
<dbReference type="Proteomes" id="UP000292082">
    <property type="component" value="Unassembled WGS sequence"/>
</dbReference>
<reference evidence="8 9" key="1">
    <citation type="submission" date="2019-01" db="EMBL/GenBank/DDBJ databases">
        <title>Draft genome sequences of three monokaryotic isolates of the white-rot basidiomycete fungus Dichomitus squalens.</title>
        <authorList>
            <consortium name="DOE Joint Genome Institute"/>
            <person name="Lopez S.C."/>
            <person name="Andreopoulos B."/>
            <person name="Pangilinan J."/>
            <person name="Lipzen A."/>
            <person name="Riley R."/>
            <person name="Ahrendt S."/>
            <person name="Ng V."/>
            <person name="Barry K."/>
            <person name="Daum C."/>
            <person name="Grigoriev I.V."/>
            <person name="Hilden K.S."/>
            <person name="Makela M.R."/>
            <person name="de Vries R.P."/>
        </authorList>
    </citation>
    <scope>NUCLEOTIDE SEQUENCE [LARGE SCALE GENOMIC DNA]</scope>
    <source>
        <strain evidence="8 9">CBS 464.89</strain>
    </source>
</reference>
<dbReference type="Gene3D" id="3.40.30.20">
    <property type="match status" value="1"/>
</dbReference>
<dbReference type="InterPro" id="IPR012941">
    <property type="entry name" value="Phe_hydrox_C_dim_dom"/>
</dbReference>
<dbReference type="PANTHER" id="PTHR43004:SF19">
    <property type="entry name" value="BINDING MONOOXYGENASE, PUTATIVE (JCVI)-RELATED"/>
    <property type="match status" value="1"/>
</dbReference>
<comment type="cofactor">
    <cofactor evidence="1">
        <name>FAD</name>
        <dbReference type="ChEBI" id="CHEBI:57692"/>
    </cofactor>
</comment>
<evidence type="ECO:0000313" key="8">
    <source>
        <dbReference type="EMBL" id="TBU61191.1"/>
    </source>
</evidence>
<accession>A0A4Q9Q2J5</accession>
<keyword evidence="5" id="KW-0560">Oxidoreductase</keyword>
<evidence type="ECO:0000259" key="7">
    <source>
        <dbReference type="Pfam" id="PF07976"/>
    </source>
</evidence>
<dbReference type="EMBL" id="ML145100">
    <property type="protein sequence ID" value="TBU61191.1"/>
    <property type="molecule type" value="Genomic_DNA"/>
</dbReference>
<dbReference type="PRINTS" id="PR00420">
    <property type="entry name" value="RNGMNOXGNASE"/>
</dbReference>
<dbReference type="Pfam" id="PF07976">
    <property type="entry name" value="Phe_hydrox_dim"/>
    <property type="match status" value="1"/>
</dbReference>
<proteinExistence type="inferred from homology"/>
<evidence type="ECO:0000313" key="9">
    <source>
        <dbReference type="Proteomes" id="UP000292082"/>
    </source>
</evidence>
<dbReference type="SUPFAM" id="SSF51905">
    <property type="entry name" value="FAD/NAD(P)-binding domain"/>
    <property type="match status" value="1"/>
</dbReference>
<keyword evidence="4" id="KW-0274">FAD</keyword>
<evidence type="ECO:0000256" key="1">
    <source>
        <dbReference type="ARBA" id="ARBA00001974"/>
    </source>
</evidence>
<dbReference type="InterPro" id="IPR036249">
    <property type="entry name" value="Thioredoxin-like_sf"/>
</dbReference>
<dbReference type="AlphaFoldDB" id="A0A4Q9Q2J5"/>
<evidence type="ECO:0000256" key="3">
    <source>
        <dbReference type="ARBA" id="ARBA00022630"/>
    </source>
</evidence>
<dbReference type="InterPro" id="IPR002938">
    <property type="entry name" value="FAD-bd"/>
</dbReference>
<feature type="domain" description="FAD-binding" evidence="6">
    <location>
        <begin position="9"/>
        <end position="357"/>
    </location>
</feature>
<feature type="domain" description="Phenol hydroxylase-like C-terminal dimerisation" evidence="7">
    <location>
        <begin position="511"/>
        <end position="560"/>
    </location>
</feature>
<comment type="similarity">
    <text evidence="2">Belongs to the PheA/TfdB FAD monooxygenase family.</text>
</comment>
<name>A0A4Q9Q2J5_9APHY</name>
<dbReference type="Gene3D" id="3.30.70.2450">
    <property type="match status" value="1"/>
</dbReference>
<dbReference type="InterPro" id="IPR050641">
    <property type="entry name" value="RIFMO-like"/>
</dbReference>
<dbReference type="PANTHER" id="PTHR43004">
    <property type="entry name" value="TRK SYSTEM POTASSIUM UPTAKE PROTEIN"/>
    <property type="match status" value="1"/>
</dbReference>
<dbReference type="InterPro" id="IPR036188">
    <property type="entry name" value="FAD/NAD-bd_sf"/>
</dbReference>